<dbReference type="SUPFAM" id="SSF48403">
    <property type="entry name" value="Ankyrin repeat"/>
    <property type="match status" value="1"/>
</dbReference>
<accession>A0A5J5D820</accession>
<dbReference type="InterPro" id="IPR036770">
    <property type="entry name" value="Ankyrin_rpt-contain_sf"/>
</dbReference>
<keyword evidence="2" id="KW-0040">ANK repeat</keyword>
<evidence type="ECO:0000256" key="2">
    <source>
        <dbReference type="ARBA" id="ARBA00023043"/>
    </source>
</evidence>
<comment type="similarity">
    <text evidence="3">Belongs to the SOWAH family.</text>
</comment>
<feature type="region of interest" description="Disordered" evidence="4">
    <location>
        <begin position="223"/>
        <end position="250"/>
    </location>
</feature>
<evidence type="ECO:0000256" key="4">
    <source>
        <dbReference type="SAM" id="MobiDB-lite"/>
    </source>
</evidence>
<evidence type="ECO:0000313" key="5">
    <source>
        <dbReference type="EMBL" id="KAA8588725.1"/>
    </source>
</evidence>
<comment type="caution">
    <text evidence="5">The sequence shown here is derived from an EMBL/GenBank/DDBJ whole genome shotgun (WGS) entry which is preliminary data.</text>
</comment>
<protein>
    <submittedName>
        <fullName evidence="5">Uncharacterized protein</fullName>
    </submittedName>
</protein>
<sequence>MANIIFAERENACLYPPTLKMRQRLQSAPEKLSSPMTANNLHTPLPSGRKAFGAVNKKIVTPAVNTQEKKLLKPQETKVKQASDQNSKGEEYPEIEKFIPYDPLEFEKYSIPEDLIPLSSYALPGLVCFPQAPHLCEEDLEMIDPLPNPSPVKMPTRSVALNSACMEPSSMSESRSDDVGCDLTGSESAVSNATHGSRTSRQGTVVERLSRYVMPSAFQRRSRLQRQMEVTDSSAPGGLQREAPERGSFTPAMRKKYLKELLLSNPTHSGFSSVLSQTHSVSSEQDEGWALYPMEHAWMLSAVEGNYETILEFISEDPYLLTRKDFISGYSVLHWLAKRGQDETLLKLLRYAESAGIPVNVDVRGSGGLTPLHVASMHRQYMVIKLLVGAFSANVDAMDYNGKRAWQYLKGDAPLEMKELLGTWDDDHGCGCAQNVNKNVNNNSAGAMNMTAYDEVDRGETDHVNSFDPAKTGSSW</sequence>
<dbReference type="EMBL" id="VOFY01000010">
    <property type="protein sequence ID" value="KAA8588725.1"/>
    <property type="molecule type" value="Genomic_DNA"/>
</dbReference>
<keyword evidence="1" id="KW-0677">Repeat</keyword>
<evidence type="ECO:0000313" key="6">
    <source>
        <dbReference type="Proteomes" id="UP000327493"/>
    </source>
</evidence>
<dbReference type="PANTHER" id="PTHR14491">
    <property type="entry name" value="SOSONDOWAH, ISOFORM G"/>
    <property type="match status" value="1"/>
</dbReference>
<dbReference type="PANTHER" id="PTHR14491:SF8">
    <property type="entry name" value="ANKYRIN REPEAT DOMAIN-CONTAINING PROTEIN SOWAHD"/>
    <property type="match status" value="1"/>
</dbReference>
<dbReference type="AlphaFoldDB" id="A0A5J5D820"/>
<gene>
    <name evidence="5" type="ORF">FQN60_010070</name>
</gene>
<name>A0A5J5D820_9PERO</name>
<dbReference type="Proteomes" id="UP000327493">
    <property type="component" value="Chromosome 10"/>
</dbReference>
<evidence type="ECO:0000256" key="1">
    <source>
        <dbReference type="ARBA" id="ARBA00022737"/>
    </source>
</evidence>
<feature type="non-terminal residue" evidence="5">
    <location>
        <position position="476"/>
    </location>
</feature>
<keyword evidence="6" id="KW-1185">Reference proteome</keyword>
<organism evidence="5 6">
    <name type="scientific">Etheostoma spectabile</name>
    <name type="common">orangethroat darter</name>
    <dbReference type="NCBI Taxonomy" id="54343"/>
    <lineage>
        <taxon>Eukaryota</taxon>
        <taxon>Metazoa</taxon>
        <taxon>Chordata</taxon>
        <taxon>Craniata</taxon>
        <taxon>Vertebrata</taxon>
        <taxon>Euteleostomi</taxon>
        <taxon>Actinopterygii</taxon>
        <taxon>Neopterygii</taxon>
        <taxon>Teleostei</taxon>
        <taxon>Neoteleostei</taxon>
        <taxon>Acanthomorphata</taxon>
        <taxon>Eupercaria</taxon>
        <taxon>Perciformes</taxon>
        <taxon>Percoidei</taxon>
        <taxon>Percidae</taxon>
        <taxon>Etheostomatinae</taxon>
        <taxon>Etheostoma</taxon>
    </lineage>
</organism>
<reference evidence="5 6" key="1">
    <citation type="submission" date="2019-08" db="EMBL/GenBank/DDBJ databases">
        <title>A chromosome-level genome assembly, high-density linkage maps, and genome scans reveal the genomic architecture of hybrid incompatibilities underlying speciation via character displacement in darters (Percidae: Etheostominae).</title>
        <authorList>
            <person name="Moran R.L."/>
            <person name="Catchen J.M."/>
            <person name="Fuller R.C."/>
        </authorList>
    </citation>
    <scope>NUCLEOTIDE SEQUENCE [LARGE SCALE GENOMIC DNA]</scope>
    <source>
        <strain evidence="5">EspeVRDwgs_2016</strain>
        <tissue evidence="5">Muscle</tissue>
    </source>
</reference>
<dbReference type="Pfam" id="PF12796">
    <property type="entry name" value="Ank_2"/>
    <property type="match status" value="1"/>
</dbReference>
<dbReference type="InterPro" id="IPR002110">
    <property type="entry name" value="Ankyrin_rpt"/>
</dbReference>
<dbReference type="Gene3D" id="1.25.40.20">
    <property type="entry name" value="Ankyrin repeat-containing domain"/>
    <property type="match status" value="1"/>
</dbReference>
<evidence type="ECO:0000256" key="3">
    <source>
        <dbReference type="ARBA" id="ARBA00038122"/>
    </source>
</evidence>
<proteinExistence type="inferred from homology"/>
<dbReference type="SMART" id="SM00248">
    <property type="entry name" value="ANK"/>
    <property type="match status" value="2"/>
</dbReference>